<accession>A0A1V9VDS7</accession>
<reference evidence="10 13" key="2">
    <citation type="submission" date="2017-09" db="EMBL/GenBank/DDBJ databases">
        <title>Reassesment of A. cryaerophilus.</title>
        <authorList>
            <person name="Perez-Cataluna A."/>
            <person name="Collado L."/>
            <person name="Salgado O."/>
            <person name="Lefinanco V."/>
            <person name="Figueras M.J."/>
        </authorList>
    </citation>
    <scope>NUCLEOTIDE SEQUENCE [LARGE SCALE GENOMIC DNA]</scope>
    <source>
        <strain evidence="10 13">LMG 9861</strain>
    </source>
</reference>
<feature type="binding site" evidence="7">
    <location>
        <position position="209"/>
    </location>
    <ligand>
        <name>Mg(2+)</name>
        <dbReference type="ChEBI" id="CHEBI:18420"/>
        <label>1</label>
        <note>catalytic</note>
    </ligand>
</feature>
<dbReference type="Proteomes" id="UP000192599">
    <property type="component" value="Unassembled WGS sequence"/>
</dbReference>
<evidence type="ECO:0000256" key="5">
    <source>
        <dbReference type="ARBA" id="ARBA00022801"/>
    </source>
</evidence>
<feature type="binding site" evidence="7">
    <location>
        <position position="80"/>
    </location>
    <ligand>
        <name>Mg(2+)</name>
        <dbReference type="ChEBI" id="CHEBI:18420"/>
        <label>1</label>
        <note>catalytic</note>
    </ligand>
</feature>
<feature type="binding site" evidence="7">
    <location>
        <position position="78"/>
    </location>
    <ligand>
        <name>Mg(2+)</name>
        <dbReference type="ChEBI" id="CHEBI:18420"/>
        <label>1</label>
        <note>catalytic</note>
    </ligand>
</feature>
<evidence type="ECO:0000313" key="10">
    <source>
        <dbReference type="EMBL" id="PRM89333.1"/>
    </source>
</evidence>
<dbReference type="Proteomes" id="UP001164100">
    <property type="component" value="Chromosome"/>
</dbReference>
<dbReference type="GO" id="GO:0007165">
    <property type="term" value="P:signal transduction"/>
    <property type="evidence" value="ECO:0007669"/>
    <property type="project" value="TreeGrafter"/>
</dbReference>
<comment type="cofactor">
    <cofactor evidence="2 7 8">
        <name>Mg(2+)</name>
        <dbReference type="ChEBI" id="CHEBI:18420"/>
    </cofactor>
</comment>
<dbReference type="RefSeq" id="WP_066219378.1">
    <property type="nucleotide sequence ID" value="NZ_CP026656.1"/>
</dbReference>
<comment type="similarity">
    <text evidence="3 8">Belongs to the inositol monophosphatase superfamily.</text>
</comment>
<evidence type="ECO:0000256" key="4">
    <source>
        <dbReference type="ARBA" id="ARBA00022723"/>
    </source>
</evidence>
<organism evidence="9 12">
    <name type="scientific">Aliarcobacter cryaerophilus</name>
    <dbReference type="NCBI Taxonomy" id="28198"/>
    <lineage>
        <taxon>Bacteria</taxon>
        <taxon>Pseudomonadati</taxon>
        <taxon>Campylobacterota</taxon>
        <taxon>Epsilonproteobacteria</taxon>
        <taxon>Campylobacterales</taxon>
        <taxon>Arcobacteraceae</taxon>
        <taxon>Aliarcobacter</taxon>
    </lineage>
</organism>
<name>A0A1V9VDS7_9BACT</name>
<dbReference type="AlphaFoldDB" id="A0A1V9VDS7"/>
<evidence type="ECO:0000256" key="3">
    <source>
        <dbReference type="ARBA" id="ARBA00009759"/>
    </source>
</evidence>
<dbReference type="FunFam" id="3.40.190.80:FF:000002">
    <property type="entry name" value="Inositol-1-monophosphatase"/>
    <property type="match status" value="1"/>
</dbReference>
<evidence type="ECO:0000313" key="11">
    <source>
        <dbReference type="EMBL" id="UYF42835.1"/>
    </source>
</evidence>
<keyword evidence="6 7" id="KW-0460">Magnesium</keyword>
<keyword evidence="5 8" id="KW-0378">Hydrolase</keyword>
<evidence type="ECO:0000313" key="12">
    <source>
        <dbReference type="Proteomes" id="UP000192599"/>
    </source>
</evidence>
<dbReference type="CDD" id="cd01639">
    <property type="entry name" value="IMPase"/>
    <property type="match status" value="1"/>
</dbReference>
<dbReference type="PRINTS" id="PR00377">
    <property type="entry name" value="IMPHPHTASES"/>
</dbReference>
<sequence length="257" mass="28942">MQKKLIQIIKKAGKILKKGYYSNKDVNFKAKKDLVTKYDLAVENYLKKEFSKYFKEFNLIAEESDNSLVEFGNSIIIDPIDGTTNFVNGVPHTAISVGVYKDKKPYIGVVYNPILDELYFAKHKKGAFLNGKKIKVSLQNDLQKSLLATGFPYSSGENTKDLKDVIKKIENILPECQDLRRLGSASIDLCMVAKGVYEGYYEMNLKPWDVSAGVIILSEAGGRITNIRGTTFDMFKDKYIVASNGKIHDKLLSKLDI</sequence>
<evidence type="ECO:0000313" key="13">
    <source>
        <dbReference type="Proteomes" id="UP000239065"/>
    </source>
</evidence>
<dbReference type="PRINTS" id="PR00378">
    <property type="entry name" value="LIIMPHPHTASE"/>
</dbReference>
<evidence type="ECO:0000256" key="6">
    <source>
        <dbReference type="ARBA" id="ARBA00022842"/>
    </source>
</evidence>
<comment type="catalytic activity">
    <reaction evidence="1 8">
        <text>a myo-inositol phosphate + H2O = myo-inositol + phosphate</text>
        <dbReference type="Rhea" id="RHEA:24056"/>
        <dbReference type="ChEBI" id="CHEBI:15377"/>
        <dbReference type="ChEBI" id="CHEBI:17268"/>
        <dbReference type="ChEBI" id="CHEBI:43474"/>
        <dbReference type="ChEBI" id="CHEBI:84139"/>
        <dbReference type="EC" id="3.1.3.25"/>
    </reaction>
</comment>
<dbReference type="Gene3D" id="3.40.190.80">
    <property type="match status" value="1"/>
</dbReference>
<feature type="binding site" evidence="7">
    <location>
        <position position="62"/>
    </location>
    <ligand>
        <name>Mg(2+)</name>
        <dbReference type="ChEBI" id="CHEBI:18420"/>
        <label>1</label>
        <note>catalytic</note>
    </ligand>
</feature>
<gene>
    <name evidence="9" type="ORF">AS859_01205</name>
    <name evidence="10" type="ORF">CJ669_02240</name>
    <name evidence="11" type="ORF">NGX11_07965</name>
</gene>
<dbReference type="EMBL" id="LNTC01000006">
    <property type="protein sequence ID" value="OQR42200.1"/>
    <property type="molecule type" value="Genomic_DNA"/>
</dbReference>
<dbReference type="InterPro" id="IPR020552">
    <property type="entry name" value="Inositol_monoPase_Li-sen"/>
</dbReference>
<dbReference type="EMBL" id="NXGJ01000001">
    <property type="protein sequence ID" value="PRM89333.1"/>
    <property type="molecule type" value="Genomic_DNA"/>
</dbReference>
<evidence type="ECO:0000256" key="7">
    <source>
        <dbReference type="PIRSR" id="PIRSR600760-2"/>
    </source>
</evidence>
<dbReference type="Gene3D" id="3.30.540.10">
    <property type="entry name" value="Fructose-1,6-Bisphosphatase, subunit A, domain 1"/>
    <property type="match status" value="1"/>
</dbReference>
<keyword evidence="4 7" id="KW-0479">Metal-binding</keyword>
<evidence type="ECO:0000256" key="1">
    <source>
        <dbReference type="ARBA" id="ARBA00001033"/>
    </source>
</evidence>
<dbReference type="SUPFAM" id="SSF56655">
    <property type="entry name" value="Carbohydrate phosphatase"/>
    <property type="match status" value="1"/>
</dbReference>
<dbReference type="PANTHER" id="PTHR20854:SF4">
    <property type="entry name" value="INOSITOL-1-MONOPHOSPHATASE-RELATED"/>
    <property type="match status" value="1"/>
</dbReference>
<reference evidence="11" key="3">
    <citation type="journal article" date="2022" name="Front. Microbiol.">
        <title>Species classification and novel plasmid identifications in Arcobacter cryaerophilus and Arcobacter cryaerophilus-like organisms.</title>
        <authorList>
            <person name="Zhou G."/>
            <person name="Wang M."/>
            <person name="Wang H."/>
            <person name="Chen X."/>
            <person name="Gu Y."/>
            <person name="Shao Z."/>
            <person name="Zhang J."/>
            <person name="Zhang M."/>
        </authorList>
    </citation>
    <scope>NUCLEOTIDE SEQUENCE</scope>
    <source>
        <strain evidence="11">ICDCAC48</strain>
    </source>
</reference>
<dbReference type="PANTHER" id="PTHR20854">
    <property type="entry name" value="INOSITOL MONOPHOSPHATASE"/>
    <property type="match status" value="1"/>
</dbReference>
<dbReference type="Proteomes" id="UP000239065">
    <property type="component" value="Unassembled WGS sequence"/>
</dbReference>
<evidence type="ECO:0000313" key="9">
    <source>
        <dbReference type="EMBL" id="OQR42200.1"/>
    </source>
</evidence>
<dbReference type="InterPro" id="IPR000760">
    <property type="entry name" value="Inositol_monophosphatase-like"/>
</dbReference>
<protein>
    <recommendedName>
        <fullName evidence="8">Inositol-1-monophosphatase</fullName>
        <ecNumber evidence="8">3.1.3.25</ecNumber>
    </recommendedName>
</protein>
<dbReference type="EC" id="3.1.3.25" evidence="8"/>
<dbReference type="GO" id="GO:0008934">
    <property type="term" value="F:inositol monophosphate 1-phosphatase activity"/>
    <property type="evidence" value="ECO:0007669"/>
    <property type="project" value="InterPro"/>
</dbReference>
<evidence type="ECO:0000256" key="2">
    <source>
        <dbReference type="ARBA" id="ARBA00001946"/>
    </source>
</evidence>
<dbReference type="InterPro" id="IPR033942">
    <property type="entry name" value="IMPase"/>
</dbReference>
<dbReference type="EMBL" id="CP099556">
    <property type="protein sequence ID" value="UYF42835.1"/>
    <property type="molecule type" value="Genomic_DNA"/>
</dbReference>
<dbReference type="Pfam" id="PF00459">
    <property type="entry name" value="Inositol_P"/>
    <property type="match status" value="1"/>
</dbReference>
<dbReference type="GO" id="GO:0006020">
    <property type="term" value="P:inositol metabolic process"/>
    <property type="evidence" value="ECO:0007669"/>
    <property type="project" value="TreeGrafter"/>
</dbReference>
<feature type="binding site" evidence="7">
    <location>
        <position position="81"/>
    </location>
    <ligand>
        <name>Mg(2+)</name>
        <dbReference type="ChEBI" id="CHEBI:18420"/>
        <label>1</label>
        <note>catalytic</note>
    </ligand>
</feature>
<reference evidence="9 12" key="1">
    <citation type="submission" date="2017-04" db="EMBL/GenBank/DDBJ databases">
        <title>Accumulation and expression of multiple antibiotic resistance genes in Arcobacter cryaerophilus that thrives in sewage.</title>
        <authorList>
            <person name="Millar J.A."/>
            <person name="Raghavan R."/>
        </authorList>
    </citation>
    <scope>NUCLEOTIDE SEQUENCE [LARGE SCALE GENOMIC DNA]</scope>
    <source>
        <strain evidence="9 12">AZT-1</strain>
    </source>
</reference>
<dbReference type="GO" id="GO:0046854">
    <property type="term" value="P:phosphatidylinositol phosphate biosynthetic process"/>
    <property type="evidence" value="ECO:0007669"/>
    <property type="project" value="InterPro"/>
</dbReference>
<evidence type="ECO:0000256" key="8">
    <source>
        <dbReference type="RuleBase" id="RU364068"/>
    </source>
</evidence>
<dbReference type="GO" id="GO:0046872">
    <property type="term" value="F:metal ion binding"/>
    <property type="evidence" value="ECO:0007669"/>
    <property type="project" value="UniProtKB-KW"/>
</dbReference>
<proteinExistence type="inferred from homology"/>